<reference evidence="1" key="1">
    <citation type="submission" date="2025-08" db="UniProtKB">
        <authorList>
            <consortium name="Ensembl"/>
        </authorList>
    </citation>
    <scope>IDENTIFICATION</scope>
</reference>
<organism evidence="1 2">
    <name type="scientific">Oryzias sinensis</name>
    <name type="common">Chinese medaka</name>
    <dbReference type="NCBI Taxonomy" id="183150"/>
    <lineage>
        <taxon>Eukaryota</taxon>
        <taxon>Metazoa</taxon>
        <taxon>Chordata</taxon>
        <taxon>Craniata</taxon>
        <taxon>Vertebrata</taxon>
        <taxon>Euteleostomi</taxon>
        <taxon>Actinopterygii</taxon>
        <taxon>Neopterygii</taxon>
        <taxon>Teleostei</taxon>
        <taxon>Neoteleostei</taxon>
        <taxon>Acanthomorphata</taxon>
        <taxon>Ovalentaria</taxon>
        <taxon>Atherinomorphae</taxon>
        <taxon>Beloniformes</taxon>
        <taxon>Adrianichthyidae</taxon>
        <taxon>Oryziinae</taxon>
        <taxon>Oryzias</taxon>
    </lineage>
</organism>
<dbReference type="Ensembl" id="ENSOSIT00000040430.1">
    <property type="protein sequence ID" value="ENSOSIP00000038351.1"/>
    <property type="gene ID" value="ENSOSIG00000018945.1"/>
</dbReference>
<sequence length="156" mass="17452">MEERETLTRALSLLVNLGQVLLQKARQEAAGSLETFVLYKITTMFGLLTAGADFYRSLGVKTKSEAEEVWKKSYHHEAVREQVEELLQLESEWDAFLQSVDEDLQSTDELLSGSKAADRIGADSVFTDARSAESVTLGQFLGQNQKLLLVLIRHFG</sequence>
<name>A0A8C7ZB88_9TELE</name>
<dbReference type="AlphaFoldDB" id="A0A8C7ZB88"/>
<evidence type="ECO:0000313" key="2">
    <source>
        <dbReference type="Proteomes" id="UP000694383"/>
    </source>
</evidence>
<dbReference type="Proteomes" id="UP000694383">
    <property type="component" value="Unplaced"/>
</dbReference>
<evidence type="ECO:0008006" key="3">
    <source>
        <dbReference type="Google" id="ProtNLM"/>
    </source>
</evidence>
<keyword evidence="2" id="KW-1185">Reference proteome</keyword>
<proteinExistence type="predicted"/>
<reference evidence="1" key="2">
    <citation type="submission" date="2025-09" db="UniProtKB">
        <authorList>
            <consortium name="Ensembl"/>
        </authorList>
    </citation>
    <scope>IDENTIFICATION</scope>
</reference>
<accession>A0A8C7ZB88</accession>
<evidence type="ECO:0000313" key="1">
    <source>
        <dbReference type="Ensembl" id="ENSOSIP00000038351.1"/>
    </source>
</evidence>
<protein>
    <recommendedName>
        <fullName evidence="3">Selenoprotein L</fullName>
    </recommendedName>
</protein>
<dbReference type="GeneTree" id="ENSGT00980000202128"/>